<comment type="caution">
    <text evidence="2">The sequence shown here is derived from an EMBL/GenBank/DDBJ whole genome shotgun (WGS) entry which is preliminary data.</text>
</comment>
<dbReference type="EMBL" id="JBIACK010000001">
    <property type="protein sequence ID" value="MFE8699981.1"/>
    <property type="molecule type" value="Genomic_DNA"/>
</dbReference>
<dbReference type="InterPro" id="IPR006750">
    <property type="entry name" value="YdcZ"/>
</dbReference>
<sequence length="172" mass="18059">MYTMFLLFALTAGLAIGIHGVINSSGAKAIGLPTMLAFFSIIQAIPAFIFLLIKQPSLGLVVAFTEGWGWFVASGLIGATIVTVVTLSISKIGALTSFVLVVLGQIIASAVADHFGFMGIEVKPMNLLKLLSIFIILGGVVLLLKGGSTNQKVKTPNVDPNQLIKTTSQKIS</sequence>
<evidence type="ECO:0000313" key="2">
    <source>
        <dbReference type="EMBL" id="MFE8699981.1"/>
    </source>
</evidence>
<dbReference type="RefSeq" id="WP_389358643.1">
    <property type="nucleotide sequence ID" value="NZ_JBIACK010000001.1"/>
</dbReference>
<feature type="transmembrane region" description="Helical" evidence="1">
    <location>
        <begin position="127"/>
        <end position="144"/>
    </location>
</feature>
<name>A0ABW6K6Z3_9BACI</name>
<dbReference type="PANTHER" id="PTHR34821">
    <property type="entry name" value="INNER MEMBRANE PROTEIN YDCZ"/>
    <property type="match status" value="1"/>
</dbReference>
<keyword evidence="3" id="KW-1185">Reference proteome</keyword>
<protein>
    <submittedName>
        <fullName evidence="2">DMT family transporter</fullName>
    </submittedName>
</protein>
<feature type="transmembrane region" description="Helical" evidence="1">
    <location>
        <begin position="60"/>
        <end position="86"/>
    </location>
</feature>
<feature type="transmembrane region" description="Helical" evidence="1">
    <location>
        <begin position="30"/>
        <end position="53"/>
    </location>
</feature>
<dbReference type="Pfam" id="PF04657">
    <property type="entry name" value="DMT_YdcZ"/>
    <property type="match status" value="1"/>
</dbReference>
<organism evidence="2 3">
    <name type="scientific">Cytobacillus spartinae</name>
    <dbReference type="NCBI Taxonomy" id="3299023"/>
    <lineage>
        <taxon>Bacteria</taxon>
        <taxon>Bacillati</taxon>
        <taxon>Bacillota</taxon>
        <taxon>Bacilli</taxon>
        <taxon>Bacillales</taxon>
        <taxon>Bacillaceae</taxon>
        <taxon>Cytobacillus</taxon>
    </lineage>
</organism>
<keyword evidence="1" id="KW-0812">Transmembrane</keyword>
<dbReference type="Proteomes" id="UP001601059">
    <property type="component" value="Unassembled WGS sequence"/>
</dbReference>
<feature type="transmembrane region" description="Helical" evidence="1">
    <location>
        <begin position="92"/>
        <end position="115"/>
    </location>
</feature>
<keyword evidence="1" id="KW-1133">Transmembrane helix</keyword>
<evidence type="ECO:0000313" key="3">
    <source>
        <dbReference type="Proteomes" id="UP001601059"/>
    </source>
</evidence>
<accession>A0ABW6K6Z3</accession>
<gene>
    <name evidence="2" type="ORF">ACFYKX_05010</name>
</gene>
<keyword evidence="1" id="KW-0472">Membrane</keyword>
<evidence type="ECO:0000256" key="1">
    <source>
        <dbReference type="SAM" id="Phobius"/>
    </source>
</evidence>
<dbReference type="PANTHER" id="PTHR34821:SF2">
    <property type="entry name" value="INNER MEMBRANE PROTEIN YDCZ"/>
    <property type="match status" value="1"/>
</dbReference>
<proteinExistence type="predicted"/>
<reference evidence="2 3" key="1">
    <citation type="submission" date="2024-08" db="EMBL/GenBank/DDBJ databases">
        <title>Two novel Cytobacillus novel species.</title>
        <authorList>
            <person name="Liu G."/>
        </authorList>
    </citation>
    <scope>NUCLEOTIDE SEQUENCE [LARGE SCALE GENOMIC DNA]</scope>
    <source>
        <strain evidence="2 3">FJAT-54145</strain>
    </source>
</reference>